<dbReference type="RefSeq" id="WP_067390748.1">
    <property type="nucleotide sequence ID" value="NZ_JXKH01000002.1"/>
</dbReference>
<feature type="domain" description="GP-PDE" evidence="1">
    <location>
        <begin position="2"/>
        <end position="239"/>
    </location>
</feature>
<accession>A0A1L8RJ04</accession>
<dbReference type="Pfam" id="PF03009">
    <property type="entry name" value="GDPD"/>
    <property type="match status" value="1"/>
</dbReference>
<dbReference type="EMBL" id="JXKH01000002">
    <property type="protein sequence ID" value="OJG19692.1"/>
    <property type="molecule type" value="Genomic_DNA"/>
</dbReference>
<dbReference type="AlphaFoldDB" id="A0A1L8RJ04"/>
<evidence type="ECO:0000313" key="2">
    <source>
        <dbReference type="EMBL" id="OJG19692.1"/>
    </source>
</evidence>
<dbReference type="STRING" id="214095.RU97_GL001263"/>
<dbReference type="PANTHER" id="PTHR46211:SF1">
    <property type="entry name" value="GLYCEROPHOSPHODIESTER PHOSPHODIESTERASE, CYTOPLASMIC"/>
    <property type="match status" value="1"/>
</dbReference>
<gene>
    <name evidence="2" type="ORF">RU97_GL001263</name>
</gene>
<dbReference type="InterPro" id="IPR030395">
    <property type="entry name" value="GP_PDE_dom"/>
</dbReference>
<evidence type="ECO:0000259" key="1">
    <source>
        <dbReference type="PROSITE" id="PS51704"/>
    </source>
</evidence>
<dbReference type="SUPFAM" id="SSF51695">
    <property type="entry name" value="PLC-like phosphodiesterases"/>
    <property type="match status" value="1"/>
</dbReference>
<organism evidence="2 3">
    <name type="scientific">Enterococcus canis</name>
    <dbReference type="NCBI Taxonomy" id="214095"/>
    <lineage>
        <taxon>Bacteria</taxon>
        <taxon>Bacillati</taxon>
        <taxon>Bacillota</taxon>
        <taxon>Bacilli</taxon>
        <taxon>Lactobacillales</taxon>
        <taxon>Enterococcaceae</taxon>
        <taxon>Enterococcus</taxon>
    </lineage>
</organism>
<dbReference type="Gene3D" id="3.20.20.190">
    <property type="entry name" value="Phosphatidylinositol (PI) phosphodiesterase"/>
    <property type="match status" value="1"/>
</dbReference>
<dbReference type="PANTHER" id="PTHR46211">
    <property type="entry name" value="GLYCEROPHOSPHORYL DIESTER PHOSPHODIESTERASE"/>
    <property type="match status" value="1"/>
</dbReference>
<dbReference type="PROSITE" id="PS51704">
    <property type="entry name" value="GP_PDE"/>
    <property type="match status" value="1"/>
</dbReference>
<proteinExistence type="predicted"/>
<protein>
    <recommendedName>
        <fullName evidence="1">GP-PDE domain-containing protein</fullName>
    </recommendedName>
</protein>
<name>A0A1L8RJ04_9ENTE</name>
<evidence type="ECO:0000313" key="3">
    <source>
        <dbReference type="Proteomes" id="UP000181884"/>
    </source>
</evidence>
<sequence>MTSIFAHRGSKGTHPENTLPAFAEAVRVGSDGIELDVHLSKDGEMIIMHDEQVDRTTNGTGEIQSFTLSELKQLDAGSWFDPSFAGTRIPTLQEVTLLLKEKDYRGTLNIEIKTDEIQYPQIEAKIVAWMTSQEWSFTYIYSSFHFPSLEIVQTLAPEIPKAYIMGVSEKKVAKALATDFISAFHPKIDWVITHQDELANYPKMIRPWTVNSDEDMELAFQLGLTGIHTDYPAKAQRLRGR</sequence>
<reference evidence="2 3" key="1">
    <citation type="submission" date="2014-12" db="EMBL/GenBank/DDBJ databases">
        <title>Draft genome sequences of 29 type strains of Enterococci.</title>
        <authorList>
            <person name="Zhong Z."/>
            <person name="Sun Z."/>
            <person name="Liu W."/>
            <person name="Zhang W."/>
            <person name="Zhang H."/>
        </authorList>
    </citation>
    <scope>NUCLEOTIDE SEQUENCE [LARGE SCALE GENOMIC DNA]</scope>
    <source>
        <strain evidence="2 3">DSM 17029</strain>
    </source>
</reference>
<dbReference type="CDD" id="cd08563">
    <property type="entry name" value="GDPD_TtGDE_like"/>
    <property type="match status" value="1"/>
</dbReference>
<dbReference type="Proteomes" id="UP000181884">
    <property type="component" value="Unassembled WGS sequence"/>
</dbReference>
<dbReference type="InterPro" id="IPR017946">
    <property type="entry name" value="PLC-like_Pdiesterase_TIM-brl"/>
</dbReference>
<keyword evidence="3" id="KW-1185">Reference proteome</keyword>
<comment type="caution">
    <text evidence="2">The sequence shown here is derived from an EMBL/GenBank/DDBJ whole genome shotgun (WGS) entry which is preliminary data.</text>
</comment>
<dbReference type="GO" id="GO:0008081">
    <property type="term" value="F:phosphoric diester hydrolase activity"/>
    <property type="evidence" value="ECO:0007669"/>
    <property type="project" value="InterPro"/>
</dbReference>
<dbReference type="GO" id="GO:0006629">
    <property type="term" value="P:lipid metabolic process"/>
    <property type="evidence" value="ECO:0007669"/>
    <property type="project" value="InterPro"/>
</dbReference>